<keyword evidence="2" id="KW-1185">Reference proteome</keyword>
<evidence type="ECO:0000313" key="1">
    <source>
        <dbReference type="EMBL" id="GAB1219508.1"/>
    </source>
</evidence>
<name>A0ABQ0D9G1_9EUKA</name>
<organism evidence="1 2">
    <name type="scientific">Entamoeba nuttalli</name>
    <dbReference type="NCBI Taxonomy" id="412467"/>
    <lineage>
        <taxon>Eukaryota</taxon>
        <taxon>Amoebozoa</taxon>
        <taxon>Evosea</taxon>
        <taxon>Archamoebae</taxon>
        <taxon>Mastigamoebida</taxon>
        <taxon>Entamoebidae</taxon>
        <taxon>Entamoeba</taxon>
    </lineage>
</organism>
<dbReference type="Proteomes" id="UP001628156">
    <property type="component" value="Unassembled WGS sequence"/>
</dbReference>
<proteinExistence type="predicted"/>
<protein>
    <submittedName>
        <fullName evidence="1">Uncharacterized protein</fullName>
    </submittedName>
</protein>
<gene>
    <name evidence="1" type="ORF">ENUP19_0037G0020</name>
</gene>
<evidence type="ECO:0000313" key="2">
    <source>
        <dbReference type="Proteomes" id="UP001628156"/>
    </source>
</evidence>
<dbReference type="EMBL" id="BAAFRS010000037">
    <property type="protein sequence ID" value="GAB1219508.1"/>
    <property type="molecule type" value="Genomic_DNA"/>
</dbReference>
<accession>A0ABQ0D9G1</accession>
<sequence>MESIQSAFKPVTQRELFIIVNGLDYIISQSYTQSIESSVSKTSSQSLQKKRIPKKKKKWCLEDKKRAVKLAKTMGVTHTIDYLCGINPNIFSGLSPSTLQYWITQSEGRKKSCYE</sequence>
<reference evidence="1 2" key="1">
    <citation type="journal article" date="2019" name="PLoS Negl. Trop. Dis.">
        <title>Whole genome sequencing of Entamoeba nuttalli reveals mammalian host-related molecular signatures and a novel octapeptide-repeat surface protein.</title>
        <authorList>
            <person name="Tanaka M."/>
            <person name="Makiuchi T."/>
            <person name="Komiyama T."/>
            <person name="Shiina T."/>
            <person name="Osaki K."/>
            <person name="Tachibana H."/>
        </authorList>
    </citation>
    <scope>NUCLEOTIDE SEQUENCE [LARGE SCALE GENOMIC DNA]</scope>
    <source>
        <strain evidence="1 2">P19-061405</strain>
    </source>
</reference>
<comment type="caution">
    <text evidence="1">The sequence shown here is derived from an EMBL/GenBank/DDBJ whole genome shotgun (WGS) entry which is preliminary data.</text>
</comment>